<dbReference type="PRINTS" id="PR00038">
    <property type="entry name" value="HTHLUXR"/>
</dbReference>
<evidence type="ECO:0000259" key="2">
    <source>
        <dbReference type="PROSITE" id="PS50043"/>
    </source>
</evidence>
<dbReference type="GO" id="GO:0006355">
    <property type="term" value="P:regulation of DNA-templated transcription"/>
    <property type="evidence" value="ECO:0007669"/>
    <property type="project" value="InterPro"/>
</dbReference>
<dbReference type="SMART" id="SM00421">
    <property type="entry name" value="HTH_LUXR"/>
    <property type="match status" value="1"/>
</dbReference>
<dbReference type="PROSITE" id="PS00622">
    <property type="entry name" value="HTH_LUXR_1"/>
    <property type="match status" value="1"/>
</dbReference>
<sequence>MISTATINTAYIVTSDETLHSSSHKVALTSFIGLIATCSNKVLKQNKSVDNQFNKIDGIYFIDLFYCNWNNKIPDDILQLAQRSKIVLFNVQNDQLCEKNLLLAGFEGIFYLSDRPDLILRGLNQIKNNERWFKRSSMNNAFSYLLKSNKASISPSNSITGKSVFPTLTKRENTIIKLVTKGSQNQEIADQLNISTNTVKTHIYSIFRKTKSRNRIELITWSLQSSGHLDAAIN</sequence>
<dbReference type="SUPFAM" id="SSF46894">
    <property type="entry name" value="C-terminal effector domain of the bipartite response regulators"/>
    <property type="match status" value="1"/>
</dbReference>
<dbReference type="EMBL" id="LC081976">
    <property type="protein sequence ID" value="BAS32726.1"/>
    <property type="molecule type" value="Genomic_DNA"/>
</dbReference>
<evidence type="ECO:0000313" key="3">
    <source>
        <dbReference type="EMBL" id="BAS32726.1"/>
    </source>
</evidence>
<dbReference type="Gene3D" id="3.40.50.2300">
    <property type="match status" value="1"/>
</dbReference>
<dbReference type="InterPro" id="IPR036388">
    <property type="entry name" value="WH-like_DNA-bd_sf"/>
</dbReference>
<dbReference type="PANTHER" id="PTHR43214:SF38">
    <property type="entry name" value="NITRATE_NITRITE RESPONSE REGULATOR PROTEIN NARL"/>
    <property type="match status" value="1"/>
</dbReference>
<organism evidence="3">
    <name type="scientific">Pseudoalteromonas sp. 520P1</name>
    <dbReference type="NCBI Taxonomy" id="1529052"/>
    <lineage>
        <taxon>Bacteria</taxon>
        <taxon>Pseudomonadati</taxon>
        <taxon>Pseudomonadota</taxon>
        <taxon>Gammaproteobacteria</taxon>
        <taxon>Alteromonadales</taxon>
        <taxon>Pseudoalteromonadaceae</taxon>
        <taxon>Pseudoalteromonas</taxon>
    </lineage>
</organism>
<protein>
    <submittedName>
        <fullName evidence="3">Transcriptional receptor protein PalR2</fullName>
    </submittedName>
</protein>
<dbReference type="PROSITE" id="PS50043">
    <property type="entry name" value="HTH_LUXR_2"/>
    <property type="match status" value="1"/>
</dbReference>
<dbReference type="PANTHER" id="PTHR43214">
    <property type="entry name" value="TWO-COMPONENT RESPONSE REGULATOR"/>
    <property type="match status" value="1"/>
</dbReference>
<keyword evidence="3" id="KW-0675">Receptor</keyword>
<dbReference type="CDD" id="cd06170">
    <property type="entry name" value="LuxR_C_like"/>
    <property type="match status" value="1"/>
</dbReference>
<dbReference type="AlphaFoldDB" id="A0A0M5MVL3"/>
<dbReference type="InterPro" id="IPR016032">
    <property type="entry name" value="Sig_transdc_resp-reg_C-effctor"/>
</dbReference>
<name>A0A0M5MVL3_9GAMM</name>
<dbReference type="Gene3D" id="1.10.10.10">
    <property type="entry name" value="Winged helix-like DNA-binding domain superfamily/Winged helix DNA-binding domain"/>
    <property type="match status" value="1"/>
</dbReference>
<dbReference type="Pfam" id="PF00196">
    <property type="entry name" value="GerE"/>
    <property type="match status" value="1"/>
</dbReference>
<keyword evidence="1" id="KW-0238">DNA-binding</keyword>
<dbReference type="InterPro" id="IPR000792">
    <property type="entry name" value="Tscrpt_reg_LuxR_C"/>
</dbReference>
<reference evidence="3" key="1">
    <citation type="submission" date="2015-09" db="EMBL/GenBank/DDBJ databases">
        <title>Characterization of the protein components of N-acylhomoserine lactone-dependent quorum sensing system in Pseudoalteromonas sp. 520P1.</title>
        <authorList>
            <person name="Dang H.T."/>
            <person name="Komatsu S."/>
            <person name="Masuda H."/>
            <person name="Enomoto K."/>
        </authorList>
    </citation>
    <scope>NUCLEOTIDE SEQUENCE</scope>
    <source>
        <strain evidence="3">520P1 No. 412</strain>
    </source>
</reference>
<dbReference type="GO" id="GO:0003677">
    <property type="term" value="F:DNA binding"/>
    <property type="evidence" value="ECO:0007669"/>
    <property type="project" value="UniProtKB-KW"/>
</dbReference>
<evidence type="ECO:0000256" key="1">
    <source>
        <dbReference type="ARBA" id="ARBA00023125"/>
    </source>
</evidence>
<gene>
    <name evidence="3" type="primary">palR2</name>
</gene>
<dbReference type="InterPro" id="IPR039420">
    <property type="entry name" value="WalR-like"/>
</dbReference>
<feature type="domain" description="HTH luxR-type" evidence="2">
    <location>
        <begin position="161"/>
        <end position="226"/>
    </location>
</feature>
<proteinExistence type="predicted"/>
<accession>A0A0M5MVL3</accession>